<dbReference type="InterPro" id="IPR008999">
    <property type="entry name" value="Actin-crosslinking"/>
</dbReference>
<evidence type="ECO:0000313" key="1">
    <source>
        <dbReference type="EnsemblPlants" id="EMT18199"/>
    </source>
</evidence>
<reference evidence="1" key="1">
    <citation type="submission" date="2015-06" db="UniProtKB">
        <authorList>
            <consortium name="EnsemblPlants"/>
        </authorList>
    </citation>
    <scope>IDENTIFICATION</scope>
</reference>
<protein>
    <submittedName>
        <fullName evidence="1">Uncharacterized protein</fullName>
    </submittedName>
</protein>
<dbReference type="SUPFAM" id="SSF50405">
    <property type="entry name" value="Actin-crosslinking proteins"/>
    <property type="match status" value="1"/>
</dbReference>
<name>R7WER5_AEGTA</name>
<dbReference type="PANTHER" id="PTHR31205">
    <property type="entry name" value="ACTIN CROSS-LINKING PROTEIN (DUF569)"/>
    <property type="match status" value="1"/>
</dbReference>
<dbReference type="Pfam" id="PF04601">
    <property type="entry name" value="DUF569"/>
    <property type="match status" value="1"/>
</dbReference>
<proteinExistence type="predicted"/>
<dbReference type="CDD" id="cd23340">
    <property type="entry name" value="beta-trefoil_FSCN_ACP-like"/>
    <property type="match status" value="1"/>
</dbReference>
<accession>R7WER5</accession>
<dbReference type="InterPro" id="IPR007679">
    <property type="entry name" value="DUF569"/>
</dbReference>
<dbReference type="EnsemblPlants" id="EMT18199">
    <property type="protein sequence ID" value="EMT18199"/>
    <property type="gene ID" value="F775_00570"/>
</dbReference>
<sequence>MEQFHHGHHVRLRCRVHGTFGSYLHAVGAGHGVSLHHSGASMNEAWEVPRHPGQNGQYLLLHSAAYGRYLAATDVPAPPGHRGLRVEQRNYNHPEVDALVWQAILSESGGEVYLRHIGGACLRANGRVGDSDATVDYVDDLDSISISRAMLWVVEPIPAREIMPRLPRPAWLPGHQLVRVIKYVLRNDHGALVAGGSFVFRGRSHQPDREVPGETLDLGIPDRTMTVPSVAAAASYPAGVLVEKHSRLMGAHTRQASSLGPQVLDVRFGCEARHCAACWVYGQMLEGGLKIVVHCGWGIISPRGIAVRGCRCMDIMVERYP</sequence>
<dbReference type="PANTHER" id="PTHR31205:SF94">
    <property type="entry name" value="OS06G0161900 PROTEIN"/>
    <property type="match status" value="1"/>
</dbReference>
<organism evidence="1">
    <name type="scientific">Aegilops tauschii</name>
    <name type="common">Tausch's goatgrass</name>
    <name type="synonym">Aegilops squarrosa</name>
    <dbReference type="NCBI Taxonomy" id="37682"/>
    <lineage>
        <taxon>Eukaryota</taxon>
        <taxon>Viridiplantae</taxon>
        <taxon>Streptophyta</taxon>
        <taxon>Embryophyta</taxon>
        <taxon>Tracheophyta</taxon>
        <taxon>Spermatophyta</taxon>
        <taxon>Magnoliopsida</taxon>
        <taxon>Liliopsida</taxon>
        <taxon>Poales</taxon>
        <taxon>Poaceae</taxon>
        <taxon>BOP clade</taxon>
        <taxon>Pooideae</taxon>
        <taxon>Triticodae</taxon>
        <taxon>Triticeae</taxon>
        <taxon>Triticinae</taxon>
        <taxon>Aegilops</taxon>
    </lineage>
</organism>
<dbReference type="AlphaFoldDB" id="R7WER5"/>